<feature type="region of interest" description="Disordered" evidence="1">
    <location>
        <begin position="228"/>
        <end position="249"/>
    </location>
</feature>
<evidence type="ECO:0000313" key="3">
    <source>
        <dbReference type="Proteomes" id="UP001342314"/>
    </source>
</evidence>
<reference evidence="2 3" key="1">
    <citation type="submission" date="2021-12" db="EMBL/GenBank/DDBJ databases">
        <title>High titer production of polyol ester of fatty acids by Rhodotorula paludigena BS15 towards product separation-free biomass refinery.</title>
        <authorList>
            <person name="Mano J."/>
            <person name="Ono H."/>
            <person name="Tanaka T."/>
            <person name="Naito K."/>
            <person name="Sushida H."/>
            <person name="Ike M."/>
            <person name="Tokuyasu K."/>
            <person name="Kitaoka M."/>
        </authorList>
    </citation>
    <scope>NUCLEOTIDE SEQUENCE [LARGE SCALE GENOMIC DNA]</scope>
    <source>
        <strain evidence="2 3">BS15</strain>
    </source>
</reference>
<keyword evidence="3" id="KW-1185">Reference proteome</keyword>
<gene>
    <name evidence="2" type="ORF">Rhopal_002305-T1</name>
</gene>
<feature type="region of interest" description="Disordered" evidence="1">
    <location>
        <begin position="16"/>
        <end position="89"/>
    </location>
</feature>
<sequence>MAAALVAPVTPIRSTSFFRETPPSLPAPPARTRNPRKRPLPDSPIGTTFPFCQPASSSSSRPRLSLAQLGTTASSPFLPPAAPSSSPISPLSLPHAPLLPALPIFERPAPFVVSPPVSPVGPHSSPMKRSPAMRNLARFTADAYREAGGRDHLLEWERCPLEAVDEEERFGDAVEDDGAEDFPPFHLELSTPEHAAPFALLPNGWTATPSSSPALSCASCSTPELSSSASMSSSLSSSSSVFGSPSPSPFPSLPFSHLTLSPSSSFTSPSPLSSFAHPSHHLDARTLPHFCAPAPAPAPVREPSSLAMRRMGSLDKRRREREREREAEALVGLGLEL</sequence>
<name>A0AAV5GIL6_9BASI</name>
<proteinExistence type="predicted"/>
<organism evidence="2 3">
    <name type="scientific">Rhodotorula paludigena</name>
    <dbReference type="NCBI Taxonomy" id="86838"/>
    <lineage>
        <taxon>Eukaryota</taxon>
        <taxon>Fungi</taxon>
        <taxon>Dikarya</taxon>
        <taxon>Basidiomycota</taxon>
        <taxon>Pucciniomycotina</taxon>
        <taxon>Microbotryomycetes</taxon>
        <taxon>Sporidiobolales</taxon>
        <taxon>Sporidiobolaceae</taxon>
        <taxon>Rhodotorula</taxon>
    </lineage>
</organism>
<evidence type="ECO:0008006" key="4">
    <source>
        <dbReference type="Google" id="ProtNLM"/>
    </source>
</evidence>
<evidence type="ECO:0000256" key="1">
    <source>
        <dbReference type="SAM" id="MobiDB-lite"/>
    </source>
</evidence>
<feature type="compositionally biased region" description="Basic and acidic residues" evidence="1">
    <location>
        <begin position="312"/>
        <end position="328"/>
    </location>
</feature>
<feature type="compositionally biased region" description="Low complexity" evidence="1">
    <location>
        <begin position="228"/>
        <end position="245"/>
    </location>
</feature>
<feature type="compositionally biased region" description="Low complexity" evidence="1">
    <location>
        <begin position="53"/>
        <end position="76"/>
    </location>
</feature>
<dbReference type="EMBL" id="BQKY01000004">
    <property type="protein sequence ID" value="GJN89325.1"/>
    <property type="molecule type" value="Genomic_DNA"/>
</dbReference>
<dbReference type="Proteomes" id="UP001342314">
    <property type="component" value="Unassembled WGS sequence"/>
</dbReference>
<evidence type="ECO:0000313" key="2">
    <source>
        <dbReference type="EMBL" id="GJN89325.1"/>
    </source>
</evidence>
<accession>A0AAV5GIL6</accession>
<feature type="region of interest" description="Disordered" evidence="1">
    <location>
        <begin position="288"/>
        <end position="337"/>
    </location>
</feature>
<comment type="caution">
    <text evidence="2">The sequence shown here is derived from an EMBL/GenBank/DDBJ whole genome shotgun (WGS) entry which is preliminary data.</text>
</comment>
<protein>
    <recommendedName>
        <fullName evidence="4">Proteophosphoglycan ppg4</fullName>
    </recommendedName>
</protein>
<dbReference type="AlphaFoldDB" id="A0AAV5GIL6"/>